<name>A0A448SS57_SERFO</name>
<dbReference type="PROSITE" id="PS00606">
    <property type="entry name" value="KS3_1"/>
    <property type="match status" value="1"/>
</dbReference>
<dbReference type="Pfam" id="PF02801">
    <property type="entry name" value="Ketoacyl-synt_C"/>
    <property type="match status" value="2"/>
</dbReference>
<evidence type="ECO:0000256" key="2">
    <source>
        <dbReference type="ARBA" id="ARBA00008467"/>
    </source>
</evidence>
<dbReference type="UniPathway" id="UPA00094"/>
<dbReference type="Proteomes" id="UP000270487">
    <property type="component" value="Chromosome"/>
</dbReference>
<dbReference type="InterPro" id="IPR016039">
    <property type="entry name" value="Thiolase-like"/>
</dbReference>
<dbReference type="Gene3D" id="3.40.47.10">
    <property type="match status" value="2"/>
</dbReference>
<dbReference type="InterPro" id="IPR014030">
    <property type="entry name" value="Ketoacyl_synth_N"/>
</dbReference>
<dbReference type="InterPro" id="IPR018201">
    <property type="entry name" value="Ketoacyl_synth_AS"/>
</dbReference>
<dbReference type="PROSITE" id="PS52004">
    <property type="entry name" value="KS3_2"/>
    <property type="match status" value="2"/>
</dbReference>
<keyword evidence="3 4" id="KW-0808">Transferase</keyword>
<comment type="similarity">
    <text evidence="2 4">Belongs to the thiolase-like superfamily. Beta-ketoacyl-ACP synthases family.</text>
</comment>
<dbReference type="GO" id="GO:0004315">
    <property type="term" value="F:3-oxoacyl-[acyl-carrier-protein] synthase activity"/>
    <property type="evidence" value="ECO:0007669"/>
    <property type="project" value="UniProtKB-EC"/>
</dbReference>
<evidence type="ECO:0000256" key="4">
    <source>
        <dbReference type="RuleBase" id="RU003694"/>
    </source>
</evidence>
<dbReference type="CDD" id="cd00834">
    <property type="entry name" value="KAS_I_II"/>
    <property type="match status" value="1"/>
</dbReference>
<dbReference type="EMBL" id="LR134492">
    <property type="protein sequence ID" value="VEI70529.1"/>
    <property type="molecule type" value="Genomic_DNA"/>
</dbReference>
<dbReference type="SMART" id="SM00825">
    <property type="entry name" value="PKS_KS"/>
    <property type="match status" value="1"/>
</dbReference>
<dbReference type="GO" id="GO:0006633">
    <property type="term" value="P:fatty acid biosynthetic process"/>
    <property type="evidence" value="ECO:0007669"/>
    <property type="project" value="UniProtKB-UniPathway"/>
</dbReference>
<evidence type="ECO:0000259" key="5">
    <source>
        <dbReference type="PROSITE" id="PS52004"/>
    </source>
</evidence>
<accession>A0A448SS57</accession>
<dbReference type="InterPro" id="IPR014031">
    <property type="entry name" value="Ketoacyl_synth_C"/>
</dbReference>
<sequence length="852" mass="92138">MTVTRKRVVITGMGHLSSIATNVAEFKQALLNKTCGIKPSKKYLEWFEDANASEVLQPLSWPDLPADTVASLDNASLWAYKVGHEALQQGQLPRGELRDRTGLIIGVSSAGTEPFMPLIERQTERFSLKKAMVSGSFSSCSAIVSSLLGLKGGFELVATACTASTNAMGIGYDLIQNGKNATVLVIGTEPVYLPTFAGFYALHAMKRTPSSPFSGAPGMSVGEGAGALLLEEYEHAVARGATIYGEMVSYATSCDAYHETAPDPRAEGAVQVMRHAMQNAEIGPQDIDYINAHGTGTDANDRCETLAMKKVFPNIMAIPVSSTKAYVGHNIGAAGIIELTACFLTLPENKILPTLNFTTPRANCDLNYVPNEFQEAEVKMFMKNNYAFGGNNCCVIASVKPEQSPVTHYQPKRVAITGMGAVSSVGHTLQSMLETMWAQKPLSQLFSPELDDDTRHGFRELLNVMLKNQGVANYMSNRFGAQDVEYELNKPGGVHQVQGLDARKTLRRFDPRKANTISTFALLALTQAMNDAGRKIKRDGQSIGMILGMSKGPHSTVDRYLQSLFPDPTKVRTSEFPGALMNAISTFCSISEGIKGYNTSLATGINAGLGALTYGYELVRQDLQPQMIVGGADENMNTFVICLQALNSDLLLTRDPADFQIYSKDAKGYIPGEGAGMLLIEDLQHAQDRGAHIHAEIVGYGKSSDGCYFAKDDMPARIESMAVAIRQALHEADIEPQEVDLICGTSDGTAARDAVEIGAIRSAFGEARRNLPFVNYNAWFGLVESCVGILNIAVVTEIMKRGEILPIPYTENFCAEDIAFVTQPLKKIVRNALVLGATEGGNHYAVVLRSLA</sequence>
<dbReference type="InterPro" id="IPR000794">
    <property type="entry name" value="Beta-ketoacyl_synthase"/>
</dbReference>
<dbReference type="Pfam" id="PF00109">
    <property type="entry name" value="ketoacyl-synt"/>
    <property type="match status" value="2"/>
</dbReference>
<proteinExistence type="inferred from homology"/>
<organism evidence="6 7">
    <name type="scientific">Serratia fonticola</name>
    <dbReference type="NCBI Taxonomy" id="47917"/>
    <lineage>
        <taxon>Bacteria</taxon>
        <taxon>Pseudomonadati</taxon>
        <taxon>Pseudomonadota</taxon>
        <taxon>Gammaproteobacteria</taxon>
        <taxon>Enterobacterales</taxon>
        <taxon>Yersiniaceae</taxon>
        <taxon>Serratia</taxon>
    </lineage>
</organism>
<evidence type="ECO:0000256" key="3">
    <source>
        <dbReference type="ARBA" id="ARBA00022679"/>
    </source>
</evidence>
<gene>
    <name evidence="6" type="primary">fabF_6</name>
    <name evidence="6" type="ORF">NCTC13193_03029</name>
</gene>
<dbReference type="EC" id="2.3.1.179" evidence="6"/>
<evidence type="ECO:0000256" key="1">
    <source>
        <dbReference type="ARBA" id="ARBA00005194"/>
    </source>
</evidence>
<comment type="pathway">
    <text evidence="1">Lipid metabolism; fatty acid biosynthesis.</text>
</comment>
<dbReference type="RefSeq" id="WP_141132270.1">
    <property type="nucleotide sequence ID" value="NZ_CAMKJV010000001.1"/>
</dbReference>
<keyword evidence="6" id="KW-0012">Acyltransferase</keyword>
<dbReference type="PANTHER" id="PTHR11712">
    <property type="entry name" value="POLYKETIDE SYNTHASE-RELATED"/>
    <property type="match status" value="1"/>
</dbReference>
<reference evidence="6 7" key="1">
    <citation type="submission" date="2018-12" db="EMBL/GenBank/DDBJ databases">
        <authorList>
            <consortium name="Pathogen Informatics"/>
        </authorList>
    </citation>
    <scope>NUCLEOTIDE SEQUENCE [LARGE SCALE GENOMIC DNA]</scope>
    <source>
        <strain evidence="6 7">NCTC13193</strain>
    </source>
</reference>
<protein>
    <submittedName>
        <fullName evidence="6">3-oxoacyl-[acyl-carrier-protein] synthase 2</fullName>
        <ecNumber evidence="6">2.3.1.179</ecNumber>
    </submittedName>
</protein>
<dbReference type="AlphaFoldDB" id="A0A448SS57"/>
<feature type="domain" description="Ketosynthase family 3 (KS3)" evidence="5">
    <location>
        <begin position="5"/>
        <end position="399"/>
    </location>
</feature>
<dbReference type="InterPro" id="IPR020841">
    <property type="entry name" value="PKS_Beta-ketoAc_synthase_dom"/>
</dbReference>
<dbReference type="SUPFAM" id="SSF53901">
    <property type="entry name" value="Thiolase-like"/>
    <property type="match status" value="4"/>
</dbReference>
<evidence type="ECO:0000313" key="6">
    <source>
        <dbReference type="EMBL" id="VEI70529.1"/>
    </source>
</evidence>
<feature type="domain" description="Ketosynthase family 3 (KS3)" evidence="5">
    <location>
        <begin position="411"/>
        <end position="850"/>
    </location>
</feature>
<evidence type="ECO:0000313" key="7">
    <source>
        <dbReference type="Proteomes" id="UP000270487"/>
    </source>
</evidence>
<dbReference type="PANTHER" id="PTHR11712:SF336">
    <property type="entry name" value="3-OXOACYL-[ACYL-CARRIER-PROTEIN] SYNTHASE, MITOCHONDRIAL"/>
    <property type="match status" value="1"/>
</dbReference>